<dbReference type="eggNOG" id="ENOG50302SP">
    <property type="taxonomic scope" value="Bacteria"/>
</dbReference>
<dbReference type="Pfam" id="PF19859">
    <property type="entry name" value="DUF6333"/>
    <property type="match status" value="1"/>
</dbReference>
<proteinExistence type="predicted"/>
<sequence>MHGGSDRVSPCRVALRRAVTVAGMTENSFWTCLPQAQVRGSGEYTVTVVLPPFPDQSGDWPPNDPERAREFAASFGTVDAVLDYHGEQNISDGFSLTTRDDLDWIQVGVWGNVIGISDPALADDGNSWPVLEQVRNLAERFPGAKIIGSATVDRGETHEEAAWVVPGVEPVHSEGWPVEDDPSRWTLEGDPQAVLDACGVTPQMAKEADVAYDPDDPTSTYWGGLGELILGVHRPWRRRKVRTSVFRVRHTHDATDLMEEVWISDQGAY</sequence>
<dbReference type="EMBL" id="CM000950">
    <property type="protein sequence ID" value="EDY63035.1"/>
    <property type="molecule type" value="Genomic_DNA"/>
</dbReference>
<dbReference type="HOGENOM" id="CLU_1034131_0_0_11"/>
<reference evidence="2" key="2">
    <citation type="submission" date="2009-10" db="EMBL/GenBank/DDBJ databases">
        <title>The genome sequence of Streptomyces pristinaespiralis strain ATCC 25486.</title>
        <authorList>
            <consortium name="The Broad Institute Genome Sequencing Platform"/>
            <consortium name="Broad Institute Microbial Sequencing Center"/>
            <person name="Fischbach M."/>
            <person name="Godfrey P."/>
            <person name="Ward D."/>
            <person name="Young S."/>
            <person name="Zeng Q."/>
            <person name="Koehrsen M."/>
            <person name="Alvarado L."/>
            <person name="Berlin A.M."/>
            <person name="Bochicchio J."/>
            <person name="Borenstein D."/>
            <person name="Chapman S.B."/>
            <person name="Chen Z."/>
            <person name="Engels R."/>
            <person name="Freedman E."/>
            <person name="Gellesch M."/>
            <person name="Goldberg J."/>
            <person name="Griggs A."/>
            <person name="Gujja S."/>
            <person name="Heilman E.R."/>
            <person name="Heiman D.I."/>
            <person name="Hepburn T.A."/>
            <person name="Howarth C."/>
            <person name="Jen D."/>
            <person name="Larson L."/>
            <person name="Lewis B."/>
            <person name="Mehta T."/>
            <person name="Park D."/>
            <person name="Pearson M."/>
            <person name="Richards J."/>
            <person name="Roberts A."/>
            <person name="Saif S."/>
            <person name="Shea T.D."/>
            <person name="Shenoy N."/>
            <person name="Sisk P."/>
            <person name="Stolte C."/>
            <person name="Sykes S.N."/>
            <person name="Thomson T."/>
            <person name="Walk T."/>
            <person name="White J."/>
            <person name="Yandava C."/>
            <person name="Straight P."/>
            <person name="Clardy J."/>
            <person name="Hung D."/>
            <person name="Kolter R."/>
            <person name="Mekalanos J."/>
            <person name="Walker S."/>
            <person name="Walsh C.T."/>
            <person name="Wieland-Brown L.C."/>
            <person name="Haas B."/>
            <person name="Nusbaum C."/>
            <person name="Birren B."/>
        </authorList>
    </citation>
    <scope>NUCLEOTIDE SEQUENCE [LARGE SCALE GENOMIC DNA]</scope>
    <source>
        <strain evidence="2">ATCC 25486 / DSM 40338 / CBS 914.69 / JCM 4507 / NBRC 13074 / NRRL 2958 / 5647</strain>
    </source>
</reference>
<evidence type="ECO:0000313" key="2">
    <source>
        <dbReference type="Proteomes" id="UP000002805"/>
    </source>
</evidence>
<keyword evidence="2" id="KW-1185">Reference proteome</keyword>
<name>B5H843_STRE2</name>
<dbReference type="AlphaFoldDB" id="B5H843"/>
<accession>B5H843</accession>
<organism evidence="1 2">
    <name type="scientific">Streptomyces pristinaespiralis (strain ATCC 25486 / DSM 40338 / CBS 914.69 / JCM 4507 / KCC S-0507 / NBRC 13074 / NRRL 2958 / 5647)</name>
    <dbReference type="NCBI Taxonomy" id="457429"/>
    <lineage>
        <taxon>Bacteria</taxon>
        <taxon>Bacillati</taxon>
        <taxon>Actinomycetota</taxon>
        <taxon>Actinomycetes</taxon>
        <taxon>Kitasatosporales</taxon>
        <taxon>Streptomycetaceae</taxon>
        <taxon>Streptomyces</taxon>
    </lineage>
</organism>
<dbReference type="Proteomes" id="UP000002805">
    <property type="component" value="Chromosome"/>
</dbReference>
<protein>
    <submittedName>
        <fullName evidence="1">Uncharacterized protein</fullName>
    </submittedName>
</protein>
<reference evidence="2" key="1">
    <citation type="submission" date="2008-02" db="EMBL/GenBank/DDBJ databases">
        <authorList>
            <consortium name="The Broad Institute Genome Sequencing Platform"/>
            <person name="Fischbach M."/>
            <person name="Ward D."/>
            <person name="Young S."/>
            <person name="Jaffe D."/>
            <person name="Gnerre S."/>
            <person name="Berlin A."/>
            <person name="Heiman D."/>
            <person name="Hepburn T."/>
            <person name="Sykes S."/>
            <person name="Alvarado L."/>
            <person name="Kodira C.D."/>
            <person name="Straight P."/>
            <person name="Clardy J."/>
            <person name="Hung D."/>
            <person name="Kolter R."/>
            <person name="Mekalanos J."/>
            <person name="Walker S."/>
            <person name="Walsh C.T."/>
            <person name="Lander E."/>
            <person name="Galagan J."/>
            <person name="Nusbaum C."/>
            <person name="Birren B."/>
        </authorList>
    </citation>
    <scope>NUCLEOTIDE SEQUENCE [LARGE SCALE GENOMIC DNA]</scope>
    <source>
        <strain evidence="2">ATCC 25486 / DSM 40338 / CBS 914.69 / JCM 4507 / NBRC 13074 / NRRL 2958 / 5647</strain>
    </source>
</reference>
<gene>
    <name evidence="1" type="ORF">SSDG_01353</name>
</gene>
<evidence type="ECO:0000313" key="1">
    <source>
        <dbReference type="EMBL" id="EDY63035.1"/>
    </source>
</evidence>